<evidence type="ECO:0000313" key="2">
    <source>
        <dbReference type="Proteomes" id="UP001230466"/>
    </source>
</evidence>
<gene>
    <name evidence="1" type="ORF">QJU78_04800</name>
</gene>
<dbReference type="RefSeq" id="WP_211597912.1">
    <property type="nucleotide sequence ID" value="NZ_JAGRQI010000009.1"/>
</dbReference>
<dbReference type="AlphaFoldDB" id="A0AAW8CHH7"/>
<accession>A0AAW8CHH7</accession>
<sequence length="150" mass="17286">MSLIGFSAQICAYNKESQRIFGASHVLLNRIFLSDEKMCGYFKNLEYFSIIFRICGKEGDFDGGEGPEFLKKVRGEQVYTIDLTIPVSAWQNKTEIEIREYLVNGISQCFELLKKKAIKIKEVIDEEKLDNDFKLGLQKYMNTPLPEIPD</sequence>
<proteinExistence type="predicted"/>
<dbReference type="EMBL" id="JASAYJ010000007">
    <property type="protein sequence ID" value="MDP8187091.1"/>
    <property type="molecule type" value="Genomic_DNA"/>
</dbReference>
<organism evidence="1 2">
    <name type="scientific">Pasteurella atlantica</name>
    <dbReference type="NCBI Taxonomy" id="2827233"/>
    <lineage>
        <taxon>Bacteria</taxon>
        <taxon>Pseudomonadati</taxon>
        <taxon>Pseudomonadota</taxon>
        <taxon>Gammaproteobacteria</taxon>
        <taxon>Pasteurellales</taxon>
        <taxon>Pasteurellaceae</taxon>
        <taxon>Pasteurella</taxon>
    </lineage>
</organism>
<comment type="caution">
    <text evidence="1">The sequence shown here is derived from an EMBL/GenBank/DDBJ whole genome shotgun (WGS) entry which is preliminary data.</text>
</comment>
<protein>
    <submittedName>
        <fullName evidence="1">Uncharacterized protein</fullName>
    </submittedName>
</protein>
<name>A0AAW8CHH7_9PAST</name>
<evidence type="ECO:0000313" key="1">
    <source>
        <dbReference type="EMBL" id="MDP8187091.1"/>
    </source>
</evidence>
<dbReference type="Proteomes" id="UP001230466">
    <property type="component" value="Unassembled WGS sequence"/>
</dbReference>
<reference evidence="1" key="1">
    <citation type="journal article" date="2023" name="Front. Microbiol.">
        <title>Phylogeography and host specificity of Pasteurellaceae pathogenic to sea-farmed fish in the north-east Atlantic.</title>
        <authorList>
            <person name="Gulla S."/>
            <person name="Colquhoun D.J."/>
            <person name="Olsen A.B."/>
            <person name="Spilsberg B."/>
            <person name="Lagesen K."/>
            <person name="Aakesson C.P."/>
            <person name="Strom S."/>
            <person name="Manji F."/>
            <person name="Birkbeck T.H."/>
            <person name="Nilsen H.K."/>
        </authorList>
    </citation>
    <scope>NUCLEOTIDE SEQUENCE</scope>
    <source>
        <strain evidence="1">VIB1234</strain>
    </source>
</reference>